<feature type="binding site" evidence="14">
    <location>
        <position position="141"/>
    </location>
    <ligand>
        <name>L-threonine</name>
        <dbReference type="ChEBI" id="CHEBI:57926"/>
    </ligand>
</feature>
<feature type="binding site" evidence="14">
    <location>
        <position position="195"/>
    </location>
    <ligand>
        <name>ATP</name>
        <dbReference type="ChEBI" id="CHEBI:30616"/>
    </ligand>
</feature>
<feature type="binding site" evidence="14">
    <location>
        <position position="66"/>
    </location>
    <ligand>
        <name>L-threonine</name>
        <dbReference type="ChEBI" id="CHEBI:57926"/>
    </ligand>
</feature>
<evidence type="ECO:0000256" key="8">
    <source>
        <dbReference type="ARBA" id="ARBA00022695"/>
    </source>
</evidence>
<keyword evidence="17" id="KW-1185">Reference proteome</keyword>
<evidence type="ECO:0000256" key="3">
    <source>
        <dbReference type="ARBA" id="ARBA00012584"/>
    </source>
</evidence>
<dbReference type="GO" id="GO:0006450">
    <property type="term" value="P:regulation of translational fidelity"/>
    <property type="evidence" value="ECO:0007669"/>
    <property type="project" value="TreeGrafter"/>
</dbReference>
<evidence type="ECO:0000256" key="9">
    <source>
        <dbReference type="ARBA" id="ARBA00022741"/>
    </source>
</evidence>
<dbReference type="Proteomes" id="UP000193200">
    <property type="component" value="Unassembled WGS sequence"/>
</dbReference>
<reference evidence="16 17" key="1">
    <citation type="submission" date="2017-03" db="EMBL/GenBank/DDBJ databases">
        <authorList>
            <person name="Afonso C.L."/>
            <person name="Miller P.J."/>
            <person name="Scott M.A."/>
            <person name="Spackman E."/>
            <person name="Goraichik I."/>
            <person name="Dimitrov K.M."/>
            <person name="Suarez D.L."/>
            <person name="Swayne D.E."/>
        </authorList>
    </citation>
    <scope>NUCLEOTIDE SEQUENCE [LARGE SCALE GENOMIC DNA]</scope>
    <source>
        <strain evidence="16 17">CECT 7691</strain>
    </source>
</reference>
<evidence type="ECO:0000256" key="14">
    <source>
        <dbReference type="PIRSR" id="PIRSR004930-1"/>
    </source>
</evidence>
<dbReference type="PANTHER" id="PTHR17490">
    <property type="entry name" value="SUA5"/>
    <property type="match status" value="1"/>
</dbReference>
<evidence type="ECO:0000313" key="17">
    <source>
        <dbReference type="Proteomes" id="UP000193200"/>
    </source>
</evidence>
<dbReference type="PROSITE" id="PS51163">
    <property type="entry name" value="YRDC"/>
    <property type="match status" value="1"/>
</dbReference>
<keyword evidence="6 13" id="KW-0808">Transferase</keyword>
<gene>
    <name evidence="16" type="primary">ywlC</name>
    <name evidence="16" type="ORF">OCH7691_01434</name>
</gene>
<feature type="binding site" evidence="14">
    <location>
        <position position="57"/>
    </location>
    <ligand>
        <name>ATP</name>
        <dbReference type="ChEBI" id="CHEBI:30616"/>
    </ligand>
</feature>
<dbReference type="PANTHER" id="PTHR17490:SF16">
    <property type="entry name" value="THREONYLCARBAMOYL-AMP SYNTHASE"/>
    <property type="match status" value="1"/>
</dbReference>
<dbReference type="EMBL" id="FWFR01000001">
    <property type="protein sequence ID" value="SLN35779.1"/>
    <property type="molecule type" value="Genomic_DNA"/>
</dbReference>
<feature type="binding site" evidence="14">
    <location>
        <position position="34"/>
    </location>
    <ligand>
        <name>L-threonine</name>
        <dbReference type="ChEBI" id="CHEBI:57926"/>
    </ligand>
</feature>
<evidence type="ECO:0000256" key="5">
    <source>
        <dbReference type="ARBA" id="ARBA00022490"/>
    </source>
</evidence>
<evidence type="ECO:0000313" key="16">
    <source>
        <dbReference type="EMBL" id="SLN35779.1"/>
    </source>
</evidence>
<dbReference type="GO" id="GO:0003725">
    <property type="term" value="F:double-stranded RNA binding"/>
    <property type="evidence" value="ECO:0007669"/>
    <property type="project" value="UniProtKB-UniRule"/>
</dbReference>
<comment type="catalytic activity">
    <reaction evidence="12 13">
        <text>L-threonine + hydrogencarbonate + ATP = L-threonylcarbamoyladenylate + diphosphate + H2O</text>
        <dbReference type="Rhea" id="RHEA:36407"/>
        <dbReference type="ChEBI" id="CHEBI:15377"/>
        <dbReference type="ChEBI" id="CHEBI:17544"/>
        <dbReference type="ChEBI" id="CHEBI:30616"/>
        <dbReference type="ChEBI" id="CHEBI:33019"/>
        <dbReference type="ChEBI" id="CHEBI:57926"/>
        <dbReference type="ChEBI" id="CHEBI:73682"/>
        <dbReference type="EC" id="2.7.7.87"/>
    </reaction>
</comment>
<evidence type="ECO:0000256" key="10">
    <source>
        <dbReference type="ARBA" id="ARBA00022840"/>
    </source>
</evidence>
<evidence type="ECO:0000256" key="4">
    <source>
        <dbReference type="ARBA" id="ARBA00015492"/>
    </source>
</evidence>
<dbReference type="EC" id="2.7.7.87" evidence="3 13"/>
<dbReference type="GO" id="GO:0008033">
    <property type="term" value="P:tRNA processing"/>
    <property type="evidence" value="ECO:0007669"/>
    <property type="project" value="UniProtKB-KW"/>
</dbReference>
<keyword evidence="5 13" id="KW-0963">Cytoplasm</keyword>
<dbReference type="OrthoDB" id="9814580at2"/>
<accession>A0A1Y5SBF4</accession>
<evidence type="ECO:0000256" key="1">
    <source>
        <dbReference type="ARBA" id="ARBA00004496"/>
    </source>
</evidence>
<protein>
    <recommendedName>
        <fullName evidence="4 13">Threonylcarbamoyl-AMP synthase</fullName>
        <shortName evidence="13">TC-AMP synthase</shortName>
        <ecNumber evidence="3 13">2.7.7.87</ecNumber>
    </recommendedName>
    <alternativeName>
        <fullName evidence="11 13">L-threonylcarbamoyladenylate synthase</fullName>
    </alternativeName>
</protein>
<keyword evidence="9 13" id="KW-0547">Nucleotide-binding</keyword>
<dbReference type="FunCoup" id="A0A1Y5SBF4">
    <property type="interactions" value="298"/>
</dbReference>
<name>A0A1Y5SBF4_9PROT</name>
<dbReference type="InterPro" id="IPR038385">
    <property type="entry name" value="Sua5/YwlC_C"/>
</dbReference>
<dbReference type="AlphaFoldDB" id="A0A1Y5SBF4"/>
<dbReference type="InterPro" id="IPR017945">
    <property type="entry name" value="DHBP_synth_RibB-like_a/b_dom"/>
</dbReference>
<feature type="binding site" evidence="14">
    <location>
        <position position="61"/>
    </location>
    <ligand>
        <name>ATP</name>
        <dbReference type="ChEBI" id="CHEBI:30616"/>
    </ligand>
</feature>
<dbReference type="Pfam" id="PF03481">
    <property type="entry name" value="Sua5_C"/>
    <property type="match status" value="1"/>
</dbReference>
<evidence type="ECO:0000259" key="15">
    <source>
        <dbReference type="PROSITE" id="PS51163"/>
    </source>
</evidence>
<dbReference type="Pfam" id="PF01300">
    <property type="entry name" value="Sua5_yciO_yrdC"/>
    <property type="match status" value="1"/>
</dbReference>
<sequence length="317" mass="32131">MSRSDNLYDATPDAIGAAAALLRDGRLVAFPTETVYGLGADATSDRAVAGIYAAKERPSFNPLISHVAELAMARRLGRFGDAAEALAAAFWPGPLTMVLPRTEDCPVSRLASAGLASIAIRLPAHPVAQALLAATGRPVVAPSANRSGQLSPTRAAHVLRSLGQAPAMILDGGACAFGLESTVVGLAGPEPLLLRPGAIAREAIEAVIGPLGRPATNGQGPSPGMMESHYAPAGAVRLGATARRAGEHWLGFGPEAAGADLNLSPSGDPVEAAANLFAMLHALDEAGASTIAVSPVPDVGLGVAINDRLRRAAAPRP</sequence>
<keyword evidence="8 13" id="KW-0548">Nucleotidyltransferase</keyword>
<evidence type="ECO:0000256" key="7">
    <source>
        <dbReference type="ARBA" id="ARBA00022694"/>
    </source>
</evidence>
<dbReference type="GO" id="GO:0005737">
    <property type="term" value="C:cytoplasm"/>
    <property type="evidence" value="ECO:0007669"/>
    <property type="project" value="UniProtKB-SubCell"/>
</dbReference>
<dbReference type="Gene3D" id="3.40.50.11030">
    <property type="entry name" value="Threonylcarbamoyl-AMP synthase, C-terminal domain"/>
    <property type="match status" value="1"/>
</dbReference>
<comment type="function">
    <text evidence="13">Required for the formation of a threonylcarbamoyl group on adenosine at position 37 (t(6)A37) in tRNAs that read codons beginning with adenine.</text>
</comment>
<dbReference type="InterPro" id="IPR006070">
    <property type="entry name" value="Sua5-like_dom"/>
</dbReference>
<evidence type="ECO:0000256" key="12">
    <source>
        <dbReference type="ARBA" id="ARBA00048366"/>
    </source>
</evidence>
<dbReference type="NCBIfam" id="TIGR00057">
    <property type="entry name" value="L-threonylcarbamoyladenylate synthase"/>
    <property type="match status" value="1"/>
</dbReference>
<dbReference type="GO" id="GO:0061710">
    <property type="term" value="F:L-threonylcarbamoyladenylate synthase"/>
    <property type="evidence" value="ECO:0007669"/>
    <property type="project" value="UniProtKB-EC"/>
</dbReference>
<organism evidence="16 17">
    <name type="scientific">Oceanibacterium hippocampi</name>
    <dbReference type="NCBI Taxonomy" id="745714"/>
    <lineage>
        <taxon>Bacteria</taxon>
        <taxon>Pseudomonadati</taxon>
        <taxon>Pseudomonadota</taxon>
        <taxon>Alphaproteobacteria</taxon>
        <taxon>Sneathiellales</taxon>
        <taxon>Sneathiellaceae</taxon>
        <taxon>Oceanibacterium</taxon>
    </lineage>
</organism>
<evidence type="ECO:0000256" key="2">
    <source>
        <dbReference type="ARBA" id="ARBA00007663"/>
    </source>
</evidence>
<dbReference type="InterPro" id="IPR005145">
    <property type="entry name" value="Sua5_C"/>
</dbReference>
<comment type="similarity">
    <text evidence="2 13">Belongs to the SUA5 family.</text>
</comment>
<keyword evidence="10 13" id="KW-0067">ATP-binding</keyword>
<comment type="subcellular location">
    <subcellularLocation>
        <location evidence="1 13">Cytoplasm</location>
    </subcellularLocation>
</comment>
<feature type="binding site" evidence="14">
    <location>
        <position position="151"/>
    </location>
    <ligand>
        <name>ATP</name>
        <dbReference type="ChEBI" id="CHEBI:30616"/>
    </ligand>
</feature>
<evidence type="ECO:0000256" key="11">
    <source>
        <dbReference type="ARBA" id="ARBA00029774"/>
    </source>
</evidence>
<feature type="binding site" evidence="14">
    <location>
        <position position="230"/>
    </location>
    <ligand>
        <name>ATP</name>
        <dbReference type="ChEBI" id="CHEBI:30616"/>
    </ligand>
</feature>
<proteinExistence type="inferred from homology"/>
<feature type="binding site" evidence="14">
    <location>
        <position position="143"/>
    </location>
    <ligand>
        <name>ATP</name>
        <dbReference type="ChEBI" id="CHEBI:30616"/>
    </ligand>
</feature>
<dbReference type="InParanoid" id="A0A1Y5SBF4"/>
<keyword evidence="7 13" id="KW-0819">tRNA processing</keyword>
<dbReference type="GO" id="GO:0005524">
    <property type="term" value="F:ATP binding"/>
    <property type="evidence" value="ECO:0007669"/>
    <property type="project" value="UniProtKB-UniRule"/>
</dbReference>
<feature type="domain" description="YrdC-like" evidence="15">
    <location>
        <begin position="12"/>
        <end position="199"/>
    </location>
</feature>
<dbReference type="Gene3D" id="3.90.870.10">
    <property type="entry name" value="DHBP synthase"/>
    <property type="match status" value="1"/>
</dbReference>
<dbReference type="GO" id="GO:0000049">
    <property type="term" value="F:tRNA binding"/>
    <property type="evidence" value="ECO:0007669"/>
    <property type="project" value="TreeGrafter"/>
</dbReference>
<evidence type="ECO:0000256" key="6">
    <source>
        <dbReference type="ARBA" id="ARBA00022679"/>
    </source>
</evidence>
<dbReference type="InterPro" id="IPR050156">
    <property type="entry name" value="TC-AMP_synthase_SUA5"/>
</dbReference>
<evidence type="ECO:0000256" key="13">
    <source>
        <dbReference type="PIRNR" id="PIRNR004930"/>
    </source>
</evidence>
<dbReference type="RefSeq" id="WP_085882649.1">
    <property type="nucleotide sequence ID" value="NZ_FWFR01000001.1"/>
</dbReference>
<dbReference type="PIRSF" id="PIRSF004930">
    <property type="entry name" value="Tln_factor_SUA5"/>
    <property type="match status" value="1"/>
</dbReference>
<dbReference type="InterPro" id="IPR010923">
    <property type="entry name" value="T(6)A37_SUA5"/>
</dbReference>
<feature type="binding site" evidence="14">
    <location>
        <position position="181"/>
    </location>
    <ligand>
        <name>L-threonine</name>
        <dbReference type="ChEBI" id="CHEBI:57926"/>
    </ligand>
</feature>
<feature type="binding site" evidence="14">
    <location>
        <position position="121"/>
    </location>
    <ligand>
        <name>L-threonine</name>
        <dbReference type="ChEBI" id="CHEBI:57926"/>
    </ligand>
</feature>
<dbReference type="FunFam" id="3.90.870.10:FF:000009">
    <property type="entry name" value="Threonylcarbamoyl-AMP synthase, putative"/>
    <property type="match status" value="1"/>
</dbReference>
<dbReference type="SUPFAM" id="SSF55821">
    <property type="entry name" value="YrdC/RibB"/>
    <property type="match status" value="1"/>
</dbReference>